<accession>H5USP5</accession>
<evidence type="ECO:0000256" key="3">
    <source>
        <dbReference type="PIRSR" id="PIRSR036289-50"/>
    </source>
</evidence>
<evidence type="ECO:0000259" key="7">
    <source>
        <dbReference type="Pfam" id="PF03636"/>
    </source>
</evidence>
<dbReference type="GO" id="GO:0005975">
    <property type="term" value="P:carbohydrate metabolic process"/>
    <property type="evidence" value="ECO:0007669"/>
    <property type="project" value="InterPro"/>
</dbReference>
<dbReference type="Gene3D" id="1.50.10.10">
    <property type="match status" value="1"/>
</dbReference>
<comment type="caution">
    <text evidence="8">The sequence shown here is derived from an EMBL/GenBank/DDBJ whole genome shotgun (WGS) entry which is preliminary data.</text>
</comment>
<dbReference type="InterPro" id="IPR017045">
    <property type="entry name" value="Malt_Pase/Glycosyl_Hdrlase"/>
</dbReference>
<evidence type="ECO:0000313" key="9">
    <source>
        <dbReference type="Proteomes" id="UP000004367"/>
    </source>
</evidence>
<evidence type="ECO:0000259" key="6">
    <source>
        <dbReference type="Pfam" id="PF03633"/>
    </source>
</evidence>
<dbReference type="STRING" id="1089455.MOPEL_080_00320"/>
<keyword evidence="2" id="KW-0378">Hydrolase</keyword>
<dbReference type="GO" id="GO:0030246">
    <property type="term" value="F:carbohydrate binding"/>
    <property type="evidence" value="ECO:0007669"/>
    <property type="project" value="InterPro"/>
</dbReference>
<comment type="similarity">
    <text evidence="1">Belongs to the glycosyl hydrolase 65 family.</text>
</comment>
<evidence type="ECO:0000256" key="4">
    <source>
        <dbReference type="PIRSR" id="PIRSR036289-51"/>
    </source>
</evidence>
<dbReference type="AlphaFoldDB" id="H5USP5"/>
<dbReference type="SUPFAM" id="SSF48208">
    <property type="entry name" value="Six-hairpin glycosidases"/>
    <property type="match status" value="1"/>
</dbReference>
<feature type="active site" description="Proton donor" evidence="3">
    <location>
        <position position="510"/>
    </location>
</feature>
<dbReference type="InterPro" id="IPR012341">
    <property type="entry name" value="6hp_glycosidase-like_sf"/>
</dbReference>
<dbReference type="InterPro" id="IPR005195">
    <property type="entry name" value="Glyco_hydro_65_M"/>
</dbReference>
<dbReference type="Gene3D" id="2.70.98.40">
    <property type="entry name" value="Glycoside hydrolase, family 65, N-terminal domain"/>
    <property type="match status" value="1"/>
</dbReference>
<dbReference type="InterPro" id="IPR005196">
    <property type="entry name" value="Glyco_hydro_65_N"/>
</dbReference>
<keyword evidence="2" id="KW-0326">Glycosidase</keyword>
<evidence type="ECO:0000256" key="2">
    <source>
        <dbReference type="ARBA" id="ARBA00023295"/>
    </source>
</evidence>
<dbReference type="Gene3D" id="2.60.420.10">
    <property type="entry name" value="Maltose phosphorylase, domain 3"/>
    <property type="match status" value="1"/>
</dbReference>
<dbReference type="EMBL" id="BAFE01000058">
    <property type="protein sequence ID" value="GAB48753.1"/>
    <property type="molecule type" value="Genomic_DNA"/>
</dbReference>
<evidence type="ECO:0000313" key="8">
    <source>
        <dbReference type="EMBL" id="GAB48753.1"/>
    </source>
</evidence>
<gene>
    <name evidence="8" type="ORF">MOPEL_080_00320</name>
</gene>
<sequence>MKQTYDGIDPLDRNRFPIDPWRFVERFPDFSDLGTTETLFAVGNGYLGMRANPSEGREAHTHGTFINGFHETWPIHHAEQAYGFATTGQTMVNVPDSKVMKLYVDDEPLLLAIDDLEEYERSIDFREGVLRRDVVWRTPAGKRVRVQTTRMVSFTQRHLAVYTINVTMLDGDAPVVVSSQILNRQDGFDEYHSKSEAMGEGFDPRRTTAFTERVLEPQGHWNSERRMILGYRCASSAMTLAVGADHEIFTDNDYETLIDTQADLGKRVFRIDAKQGKPIFITKAVAYHTSRRVPVRELFDRVRRTLDRVRQDGVQHYHEEQARWLADYWNRCDVEIEGHGDVQQAVRWNLFQLAQATARTDQLGIPAKGVTGSGYEGHYFWDSEIYVVPFLAYTSPITARNVLRFRVNLLDAARERARVLAQSGALFPWRTINGEEASAYYAAGTAQYHIDADVAFAVAKYIDATGDTSFLSRDGIEVLVETARMWADLGFWQTNGHPSFNIHGVTGPDEYTTVVNNNLFTNVMARFNLERAATVLRDYAENDPDTYSRVCARLHLNPTEIDEWERCAAGMAIPFDDELGIHPQDEHFLERELWDLENTPPENYPLLLHYHPLVIYRFQVLKQADVVLALFLQGDRFTAEEKLANFEYYDPITTGDSSLSAVVQSIIAAEVGHKQAALKYFREGLYVDLADLHGNTRDGVHIASAGGVWNALVDGFAGMRDFHGDLVFDPRLPDSWPQLRFRITVRGTHLLVTVRQDAISFEVLDGPERELSVRGTSYVVRSGVPLTVPLDGQGPRLTYGLSQRRPAELRRGEGAVPDVSGLGILNPQLVAED</sequence>
<dbReference type="eggNOG" id="COG1554">
    <property type="taxonomic scope" value="Bacteria"/>
</dbReference>
<feature type="domain" description="Glycoside hydrolase family 65 N-terminal" evidence="7">
    <location>
        <begin position="31"/>
        <end position="291"/>
    </location>
</feature>
<dbReference type="InterPro" id="IPR008928">
    <property type="entry name" value="6-hairpin_glycosidase_sf"/>
</dbReference>
<dbReference type="InterPro" id="IPR011013">
    <property type="entry name" value="Gal_mutarotase_sf_dom"/>
</dbReference>
<dbReference type="InterPro" id="IPR037018">
    <property type="entry name" value="GH65_N"/>
</dbReference>
<evidence type="ECO:0000256" key="1">
    <source>
        <dbReference type="ARBA" id="ARBA00006768"/>
    </source>
</evidence>
<evidence type="ECO:0000259" key="5">
    <source>
        <dbReference type="Pfam" id="PF03632"/>
    </source>
</evidence>
<name>H5USP5_9MICO</name>
<dbReference type="Proteomes" id="UP000004367">
    <property type="component" value="Unassembled WGS sequence"/>
</dbReference>
<protein>
    <submittedName>
        <fullName evidence="8">Putative trehalose phosphorylase</fullName>
    </submittedName>
</protein>
<dbReference type="PANTHER" id="PTHR11051">
    <property type="entry name" value="GLYCOSYL HYDROLASE-RELATED"/>
    <property type="match status" value="1"/>
</dbReference>
<dbReference type="GO" id="GO:0016757">
    <property type="term" value="F:glycosyltransferase activity"/>
    <property type="evidence" value="ECO:0007669"/>
    <property type="project" value="UniProtKB-ARBA"/>
</dbReference>
<proteinExistence type="inferred from homology"/>
<feature type="domain" description="Glycoside hydrolase family 65 central catalytic" evidence="5">
    <location>
        <begin position="347"/>
        <end position="709"/>
    </location>
</feature>
<dbReference type="Pfam" id="PF03632">
    <property type="entry name" value="Glyco_hydro_65m"/>
    <property type="match status" value="1"/>
</dbReference>
<feature type="domain" description="Glycoside hydrolase family 65 C-terminal" evidence="6">
    <location>
        <begin position="719"/>
        <end position="780"/>
    </location>
</feature>
<dbReference type="PANTHER" id="PTHR11051:SF13">
    <property type="entry name" value="GLYCOSYL TRANSFERASE"/>
    <property type="match status" value="1"/>
</dbReference>
<dbReference type="SUPFAM" id="SSF74650">
    <property type="entry name" value="Galactose mutarotase-like"/>
    <property type="match status" value="1"/>
</dbReference>
<dbReference type="Pfam" id="PF03633">
    <property type="entry name" value="Glyco_hydro_65C"/>
    <property type="match status" value="1"/>
</dbReference>
<dbReference type="RefSeq" id="WP_009482651.1">
    <property type="nucleotide sequence ID" value="NZ_BAFE01000058.1"/>
</dbReference>
<dbReference type="PIRSF" id="PIRSF036289">
    <property type="entry name" value="Glycosyl_hydrolase_malt_phosph"/>
    <property type="match status" value="1"/>
</dbReference>
<dbReference type="GO" id="GO:0004553">
    <property type="term" value="F:hydrolase activity, hydrolyzing O-glycosyl compounds"/>
    <property type="evidence" value="ECO:0007669"/>
    <property type="project" value="TreeGrafter"/>
</dbReference>
<feature type="binding site" evidence="4">
    <location>
        <begin position="622"/>
        <end position="623"/>
    </location>
    <ligand>
        <name>substrate</name>
    </ligand>
</feature>
<dbReference type="OrthoDB" id="9816160at2"/>
<feature type="binding site" evidence="4">
    <location>
        <begin position="381"/>
        <end position="382"/>
    </location>
    <ligand>
        <name>substrate</name>
    </ligand>
</feature>
<keyword evidence="9" id="KW-1185">Reference proteome</keyword>
<dbReference type="InterPro" id="IPR005194">
    <property type="entry name" value="Glyco_hydro_65_C"/>
</dbReference>
<reference evidence="8 9" key="1">
    <citation type="submission" date="2012-02" db="EMBL/GenBank/DDBJ databases">
        <title>Whole genome shotgun sequence of Mobilicoccus pelagius NBRC 104925.</title>
        <authorList>
            <person name="Yoshida Y."/>
            <person name="Hosoyama A."/>
            <person name="Tsuchikane K."/>
            <person name="Katsumata H."/>
            <person name="Yamazaki S."/>
            <person name="Fujita N."/>
        </authorList>
    </citation>
    <scope>NUCLEOTIDE SEQUENCE [LARGE SCALE GENOMIC DNA]</scope>
    <source>
        <strain evidence="8 9">NBRC 104925</strain>
    </source>
</reference>
<organism evidence="8 9">
    <name type="scientific">Mobilicoccus pelagius NBRC 104925</name>
    <dbReference type="NCBI Taxonomy" id="1089455"/>
    <lineage>
        <taxon>Bacteria</taxon>
        <taxon>Bacillati</taxon>
        <taxon>Actinomycetota</taxon>
        <taxon>Actinomycetes</taxon>
        <taxon>Micrococcales</taxon>
        <taxon>Dermatophilaceae</taxon>
        <taxon>Mobilicoccus</taxon>
    </lineage>
</organism>
<dbReference type="Pfam" id="PF03636">
    <property type="entry name" value="Glyco_hydro_65N"/>
    <property type="match status" value="1"/>
</dbReference>